<accession>A0A1G6ZI38</accession>
<name>A0A1G6ZI38_NIADE</name>
<dbReference type="STRING" id="1285928.SAMN04487894_11860"/>
<organism evidence="1 2">
    <name type="scientific">Niabella drilacis (strain DSM 25811 / CCM 8410 / CCUG 62505 / LMG 26954 / E90)</name>
    <dbReference type="NCBI Taxonomy" id="1285928"/>
    <lineage>
        <taxon>Bacteria</taxon>
        <taxon>Pseudomonadati</taxon>
        <taxon>Bacteroidota</taxon>
        <taxon>Chitinophagia</taxon>
        <taxon>Chitinophagales</taxon>
        <taxon>Chitinophagaceae</taxon>
        <taxon>Niabella</taxon>
    </lineage>
</organism>
<keyword evidence="2" id="KW-1185">Reference proteome</keyword>
<dbReference type="OrthoDB" id="1493774at2"/>
<evidence type="ECO:0000313" key="1">
    <source>
        <dbReference type="EMBL" id="SDE02309.1"/>
    </source>
</evidence>
<dbReference type="EMBL" id="FMZO01000018">
    <property type="protein sequence ID" value="SDE02309.1"/>
    <property type="molecule type" value="Genomic_DNA"/>
</dbReference>
<dbReference type="InterPro" id="IPR008620">
    <property type="entry name" value="FixH"/>
</dbReference>
<dbReference type="RefSeq" id="WP_090392607.1">
    <property type="nucleotide sequence ID" value="NZ_FMZO01000018.1"/>
</dbReference>
<dbReference type="Proteomes" id="UP000198757">
    <property type="component" value="Unassembled WGS sequence"/>
</dbReference>
<protein>
    <submittedName>
        <fullName evidence="1">FixH protein</fullName>
    </submittedName>
</protein>
<dbReference type="Pfam" id="PF05751">
    <property type="entry name" value="FixH"/>
    <property type="match status" value="1"/>
</dbReference>
<evidence type="ECO:0000313" key="2">
    <source>
        <dbReference type="Proteomes" id="UP000198757"/>
    </source>
</evidence>
<dbReference type="AlphaFoldDB" id="A0A1G6ZI38"/>
<proteinExistence type="predicted"/>
<sequence>MNWGIRVVIILALFLAGMTYMVALAMRQTNETIDADYYSKELKYQKVIDGKKQLAALAQPVMISDSAGGVWVRLPEIAVQHLDSGHIEFLRLSSSKADRRIPMAIAGKSVYSLPLASFVKGWYRVRIEWISKGVDYYHEQNFQIR</sequence>
<gene>
    <name evidence="1" type="ORF">SAMN04487894_11860</name>
</gene>
<reference evidence="2" key="1">
    <citation type="submission" date="2016-10" db="EMBL/GenBank/DDBJ databases">
        <authorList>
            <person name="Varghese N."/>
            <person name="Submissions S."/>
        </authorList>
    </citation>
    <scope>NUCLEOTIDE SEQUENCE [LARGE SCALE GENOMIC DNA]</scope>
    <source>
        <strain evidence="2">DSM 25811 / CCM 8410 / LMG 26954 / E90</strain>
    </source>
</reference>